<feature type="transmembrane region" description="Helical" evidence="2">
    <location>
        <begin position="344"/>
        <end position="368"/>
    </location>
</feature>
<keyword evidence="2" id="KW-0472">Membrane</keyword>
<dbReference type="PANTHER" id="PTHR32309:SF13">
    <property type="entry name" value="FERRIC ENTEROBACTIN TRANSPORT PROTEIN FEPE"/>
    <property type="match status" value="1"/>
</dbReference>
<dbReference type="GO" id="GO:0005886">
    <property type="term" value="C:plasma membrane"/>
    <property type="evidence" value="ECO:0007669"/>
    <property type="project" value="TreeGrafter"/>
</dbReference>
<keyword evidence="2" id="KW-0812">Transmembrane</keyword>
<evidence type="ECO:0000256" key="1">
    <source>
        <dbReference type="SAM" id="Coils"/>
    </source>
</evidence>
<dbReference type="GO" id="GO:0004713">
    <property type="term" value="F:protein tyrosine kinase activity"/>
    <property type="evidence" value="ECO:0007669"/>
    <property type="project" value="TreeGrafter"/>
</dbReference>
<accession>A0A4R2RMG0</accession>
<dbReference type="EMBL" id="SLXU01000010">
    <property type="protein sequence ID" value="TCP60385.1"/>
    <property type="molecule type" value="Genomic_DNA"/>
</dbReference>
<comment type="caution">
    <text evidence="3">The sequence shown here is derived from an EMBL/GenBank/DDBJ whole genome shotgun (WGS) entry which is preliminary data.</text>
</comment>
<dbReference type="OrthoDB" id="7800844at2"/>
<sequence length="372" mass="41651">MPTAGPARLKLRHVVLMITFLAWVVVPFIGAAYYLFSIANDQYASRVGFAVRTADTGSAIELLGGISELSSANSSDTDILYEFIQSPQIVRAVDERLGLAGIYRRDNDPVFALGEDTRIEALSAYWRRMVKVFYDRSSGLIEVRVLAFDAASAHAIAVAIFEESNGMINELSAIAQADTLRYSEQELARAQDRMKQARQALTSFRNQSRIVDPTADIQSQMGLITSLQAQLAEAIIERDLLLENASTNDPRLAQIERRIEVIRDRIERERDQFVESGERKDDAFSRLLEEYEALSVDLEFAERAAISARTAYDLALSEAQRKSRYLASYIPPTLAETPEYPRRIVLLAILGAGLAISWAIGALIYYSLRDRR</sequence>
<keyword evidence="2" id="KW-1133">Transmembrane helix</keyword>
<protein>
    <submittedName>
        <fullName evidence="3">Capsular polysaccharide transport system permease protein</fullName>
    </submittedName>
</protein>
<gene>
    <name evidence="3" type="ORF">EV663_11066</name>
</gene>
<organism evidence="3 4">
    <name type="scientific">Rhodovulum bhavnagarense</name>
    <dbReference type="NCBI Taxonomy" id="992286"/>
    <lineage>
        <taxon>Bacteria</taxon>
        <taxon>Pseudomonadati</taxon>
        <taxon>Pseudomonadota</taxon>
        <taxon>Alphaproteobacteria</taxon>
        <taxon>Rhodobacterales</taxon>
        <taxon>Paracoccaceae</taxon>
        <taxon>Rhodovulum</taxon>
    </lineage>
</organism>
<reference evidence="3 4" key="1">
    <citation type="submission" date="2019-03" db="EMBL/GenBank/DDBJ databases">
        <title>Genomic Encyclopedia of Type Strains, Phase IV (KMG-IV): sequencing the most valuable type-strain genomes for metagenomic binning, comparative biology and taxonomic classification.</title>
        <authorList>
            <person name="Goeker M."/>
        </authorList>
    </citation>
    <scope>NUCLEOTIDE SEQUENCE [LARGE SCALE GENOMIC DNA]</scope>
    <source>
        <strain evidence="3 4">DSM 24766</strain>
    </source>
</reference>
<evidence type="ECO:0000313" key="4">
    <source>
        <dbReference type="Proteomes" id="UP000295050"/>
    </source>
</evidence>
<evidence type="ECO:0000256" key="2">
    <source>
        <dbReference type="SAM" id="Phobius"/>
    </source>
</evidence>
<name>A0A4R2RMG0_9RHOB</name>
<keyword evidence="1" id="KW-0175">Coiled coil</keyword>
<evidence type="ECO:0000313" key="3">
    <source>
        <dbReference type="EMBL" id="TCP60385.1"/>
    </source>
</evidence>
<dbReference type="AlphaFoldDB" id="A0A4R2RMG0"/>
<dbReference type="RefSeq" id="WP_132951812.1">
    <property type="nucleotide sequence ID" value="NZ_SLXU01000010.1"/>
</dbReference>
<feature type="transmembrane region" description="Helical" evidence="2">
    <location>
        <begin position="14"/>
        <end position="36"/>
    </location>
</feature>
<dbReference type="PANTHER" id="PTHR32309">
    <property type="entry name" value="TYROSINE-PROTEIN KINASE"/>
    <property type="match status" value="1"/>
</dbReference>
<keyword evidence="4" id="KW-1185">Reference proteome</keyword>
<feature type="coiled-coil region" evidence="1">
    <location>
        <begin position="180"/>
        <end position="304"/>
    </location>
</feature>
<dbReference type="Proteomes" id="UP000295050">
    <property type="component" value="Unassembled WGS sequence"/>
</dbReference>
<dbReference type="InterPro" id="IPR050445">
    <property type="entry name" value="Bact_polysacc_biosynth/exp"/>
</dbReference>
<proteinExistence type="predicted"/>